<dbReference type="InterPro" id="IPR001206">
    <property type="entry name" value="Diacylglycerol_kinase_cat_dom"/>
</dbReference>
<organism evidence="2 3">
    <name type="scientific">candidate division Kazan bacterium RBG_13_50_9</name>
    <dbReference type="NCBI Taxonomy" id="1798535"/>
    <lineage>
        <taxon>Bacteria</taxon>
        <taxon>Bacteria division Kazan-3B-28</taxon>
    </lineage>
</organism>
<dbReference type="PROSITE" id="PS50146">
    <property type="entry name" value="DAGK"/>
    <property type="match status" value="1"/>
</dbReference>
<dbReference type="EMBL" id="META01000002">
    <property type="protein sequence ID" value="OGB74416.1"/>
    <property type="molecule type" value="Genomic_DNA"/>
</dbReference>
<dbReference type="PANTHER" id="PTHR12358">
    <property type="entry name" value="SPHINGOSINE KINASE"/>
    <property type="match status" value="1"/>
</dbReference>
<dbReference type="InterPro" id="IPR017438">
    <property type="entry name" value="ATP-NAD_kinase_N"/>
</dbReference>
<comment type="caution">
    <text evidence="2">The sequence shown here is derived from an EMBL/GenBank/DDBJ whole genome shotgun (WGS) entry which is preliminary data.</text>
</comment>
<protein>
    <recommendedName>
        <fullName evidence="1">DAGKc domain-containing protein</fullName>
    </recommendedName>
</protein>
<evidence type="ECO:0000259" key="1">
    <source>
        <dbReference type="PROSITE" id="PS50146"/>
    </source>
</evidence>
<dbReference type="InterPro" id="IPR016064">
    <property type="entry name" value="NAD/diacylglycerol_kinase_sf"/>
</dbReference>
<dbReference type="SUPFAM" id="SSF111331">
    <property type="entry name" value="NAD kinase/diacylglycerol kinase-like"/>
    <property type="match status" value="1"/>
</dbReference>
<dbReference type="InterPro" id="IPR050187">
    <property type="entry name" value="Lipid_Phosphate_FormReg"/>
</dbReference>
<dbReference type="PANTHER" id="PTHR12358:SF54">
    <property type="entry name" value="SPHINGOSINE KINASE RELATED PROTEIN"/>
    <property type="match status" value="1"/>
</dbReference>
<evidence type="ECO:0000313" key="2">
    <source>
        <dbReference type="EMBL" id="OGB74416.1"/>
    </source>
</evidence>
<dbReference type="Gene3D" id="3.40.50.10330">
    <property type="entry name" value="Probable inorganic polyphosphate/atp-NAD kinase, domain 1"/>
    <property type="match status" value="1"/>
</dbReference>
<dbReference type="SMART" id="SM00046">
    <property type="entry name" value="DAGKc"/>
    <property type="match status" value="1"/>
</dbReference>
<dbReference type="STRING" id="1798535.A2V68_01760"/>
<feature type="domain" description="DAGKc" evidence="1">
    <location>
        <begin position="1"/>
        <end position="126"/>
    </location>
</feature>
<dbReference type="GO" id="GO:0016301">
    <property type="term" value="F:kinase activity"/>
    <property type="evidence" value="ECO:0007669"/>
    <property type="project" value="InterPro"/>
</dbReference>
<evidence type="ECO:0000313" key="3">
    <source>
        <dbReference type="Proteomes" id="UP000176651"/>
    </source>
</evidence>
<name>A0A1F4NSP9_UNCK3</name>
<dbReference type="Pfam" id="PF00781">
    <property type="entry name" value="DAGK_cat"/>
    <property type="match status" value="1"/>
</dbReference>
<sequence length="266" mass="29072">MYLLLVNPKAGNGRYPRIKRSLMRALEKAKIKHKMVEIEDLSDVPDLLAQEVKESTNAVVAVGGNGTIASVIDALADYDMPIGIIPVSPTNHLARMLGIKTWADGVKLLAHNQIRPKRLGKIGQRYFIGKLTIAPRRNLLKNILGRENWLKSFVGTNIARSLKGLASVACRLKLDNELLVNCQVSHMTIGLEDDAKRKMTIAIQTISGKKPIVSIFRANRCEIEGSLNMPILSGNETIANTPATIVAVSKTIPVVCPITTKEPAKV</sequence>
<accession>A0A1F4NSP9</accession>
<gene>
    <name evidence="2" type="ORF">A2V68_01760</name>
</gene>
<proteinExistence type="predicted"/>
<dbReference type="Proteomes" id="UP000176651">
    <property type="component" value="Unassembled WGS sequence"/>
</dbReference>
<reference evidence="2 3" key="1">
    <citation type="journal article" date="2016" name="Nat. Commun.">
        <title>Thousands of microbial genomes shed light on interconnected biogeochemical processes in an aquifer system.</title>
        <authorList>
            <person name="Anantharaman K."/>
            <person name="Brown C.T."/>
            <person name="Hug L.A."/>
            <person name="Sharon I."/>
            <person name="Castelle C.J."/>
            <person name="Probst A.J."/>
            <person name="Thomas B.C."/>
            <person name="Singh A."/>
            <person name="Wilkins M.J."/>
            <person name="Karaoz U."/>
            <person name="Brodie E.L."/>
            <person name="Williams K.H."/>
            <person name="Hubbard S.S."/>
            <person name="Banfield J.F."/>
        </authorList>
    </citation>
    <scope>NUCLEOTIDE SEQUENCE [LARGE SCALE GENOMIC DNA]</scope>
</reference>
<dbReference type="AlphaFoldDB" id="A0A1F4NSP9"/>